<dbReference type="InterPro" id="IPR036322">
    <property type="entry name" value="WD40_repeat_dom_sf"/>
</dbReference>
<comment type="caution">
    <text evidence="4">The sequence shown here is derived from an EMBL/GenBank/DDBJ whole genome shotgun (WGS) entry which is preliminary data.</text>
</comment>
<dbReference type="InterPro" id="IPR015943">
    <property type="entry name" value="WD40/YVTN_repeat-like_dom_sf"/>
</dbReference>
<feature type="repeat" description="WD" evidence="3">
    <location>
        <begin position="341"/>
        <end position="380"/>
    </location>
</feature>
<proteinExistence type="predicted"/>
<dbReference type="OrthoDB" id="674604at2759"/>
<accession>A0A2U1PGI8</accession>
<feature type="repeat" description="WD" evidence="3">
    <location>
        <begin position="474"/>
        <end position="513"/>
    </location>
</feature>
<dbReference type="InterPro" id="IPR044715">
    <property type="entry name" value="WDR86-like"/>
</dbReference>
<organism evidence="4 5">
    <name type="scientific">Artemisia annua</name>
    <name type="common">Sweet wormwood</name>
    <dbReference type="NCBI Taxonomy" id="35608"/>
    <lineage>
        <taxon>Eukaryota</taxon>
        <taxon>Viridiplantae</taxon>
        <taxon>Streptophyta</taxon>
        <taxon>Embryophyta</taxon>
        <taxon>Tracheophyta</taxon>
        <taxon>Spermatophyta</taxon>
        <taxon>Magnoliopsida</taxon>
        <taxon>eudicotyledons</taxon>
        <taxon>Gunneridae</taxon>
        <taxon>Pentapetalae</taxon>
        <taxon>asterids</taxon>
        <taxon>campanulids</taxon>
        <taxon>Asterales</taxon>
        <taxon>Asteraceae</taxon>
        <taxon>Asteroideae</taxon>
        <taxon>Anthemideae</taxon>
        <taxon>Artemisiinae</taxon>
        <taxon>Artemisia</taxon>
    </lineage>
</organism>
<dbReference type="InterPro" id="IPR011009">
    <property type="entry name" value="Kinase-like_dom_sf"/>
</dbReference>
<dbReference type="Proteomes" id="UP000245207">
    <property type="component" value="Unassembled WGS sequence"/>
</dbReference>
<evidence type="ECO:0000313" key="4">
    <source>
        <dbReference type="EMBL" id="PWA84884.1"/>
    </source>
</evidence>
<gene>
    <name evidence="4" type="ORF">CTI12_AA154440</name>
</gene>
<dbReference type="PANTHER" id="PTHR44489">
    <property type="match status" value="1"/>
</dbReference>
<dbReference type="InterPro" id="IPR001680">
    <property type="entry name" value="WD40_rpt"/>
</dbReference>
<dbReference type="PROSITE" id="PS50082">
    <property type="entry name" value="WD_REPEATS_2"/>
    <property type="match status" value="2"/>
</dbReference>
<evidence type="ECO:0000256" key="1">
    <source>
        <dbReference type="ARBA" id="ARBA00022574"/>
    </source>
</evidence>
<dbReference type="Pfam" id="PF00400">
    <property type="entry name" value="WD40"/>
    <property type="match status" value="3"/>
</dbReference>
<sequence length="633" mass="69862">MLVLFKMRSHLLDEVEFILRSSLNENRICQGYGLWFNEEDLCLYLVFQRMDCGLLDVSGCDLSSFGVIGMELCETISRLGDAGLVIGCSSLSCFGVDDFGHVFVDLYEVLMVGMRVQKMITEAVLFARNNDGKRLDMETIDAFPSPEVIIEFLKKEGAELEFDKSICEVGYNSDVWSLACVLLSFLVGKSFVEETHDFVCSYILTLINGNVCDCEGLYVDWSGKVSVLLDTSLGSDHVLMELLHKCLSLDPVARPHVNDLWKCVRSLIIKPKFDVIGSKEHKTINRSTCHCVLLGDLLWSPKKTNKVDDKNDVTDIKEKTLVVEGDVIEGLRKNSLTCTELKGHLDCISGLVIGGDFLFSSSFDKTIKVWSLQGFNHVHTFKGHEHKVMAVLFVDSESPVCISADNGGDIFIWGTKLPFEEKPIKRLNEEKDWRYSGIHALAVSQSGSGYFYTGSGDKTIKAWSMHDYSLSSTMSGHKSVVSALAVCSEVLYSGSWDGTIRLWCLSDHSPLAVLGEEAPTGGSVLSLAAHTSTIVAGHENGCIKIWNNDVPLSPISAHPSSIFSIYMEGQWLFSGGWNKTVVVQKVSGDESRVDVSEIGTISGDSVVTALLYWKGRLFVGQADRIIKAYSFGG</sequence>
<keyword evidence="5" id="KW-1185">Reference proteome</keyword>
<dbReference type="PANTHER" id="PTHR44489:SF11">
    <property type="entry name" value="WD REPEAT DOMAIN 86"/>
    <property type="match status" value="1"/>
</dbReference>
<dbReference type="PROSITE" id="PS50294">
    <property type="entry name" value="WD_REPEATS_REGION"/>
    <property type="match status" value="1"/>
</dbReference>
<dbReference type="InterPro" id="IPR020472">
    <property type="entry name" value="WD40_PAC1"/>
</dbReference>
<dbReference type="SMART" id="SM00320">
    <property type="entry name" value="WD40"/>
    <property type="match status" value="6"/>
</dbReference>
<evidence type="ECO:0000313" key="5">
    <source>
        <dbReference type="Proteomes" id="UP000245207"/>
    </source>
</evidence>
<keyword evidence="1 3" id="KW-0853">WD repeat</keyword>
<dbReference type="SUPFAM" id="SSF50978">
    <property type="entry name" value="WD40 repeat-like"/>
    <property type="match status" value="1"/>
</dbReference>
<protein>
    <submittedName>
        <fullName evidence="4">Zinc ion binding protein</fullName>
    </submittedName>
</protein>
<dbReference type="EMBL" id="PKPP01001183">
    <property type="protein sequence ID" value="PWA84884.1"/>
    <property type="molecule type" value="Genomic_DNA"/>
</dbReference>
<dbReference type="Gene3D" id="2.130.10.10">
    <property type="entry name" value="YVTN repeat-like/Quinoprotein amine dehydrogenase"/>
    <property type="match status" value="2"/>
</dbReference>
<dbReference type="PRINTS" id="PR00320">
    <property type="entry name" value="GPROTEINBRPT"/>
</dbReference>
<dbReference type="Gene3D" id="1.10.510.10">
    <property type="entry name" value="Transferase(Phosphotransferase) domain 1"/>
    <property type="match status" value="1"/>
</dbReference>
<evidence type="ECO:0000256" key="3">
    <source>
        <dbReference type="PROSITE-ProRule" id="PRU00221"/>
    </source>
</evidence>
<dbReference type="SUPFAM" id="SSF56112">
    <property type="entry name" value="Protein kinase-like (PK-like)"/>
    <property type="match status" value="1"/>
</dbReference>
<keyword evidence="2" id="KW-0677">Repeat</keyword>
<reference evidence="4 5" key="1">
    <citation type="journal article" date="2018" name="Mol. Plant">
        <title>The genome of Artemisia annua provides insight into the evolution of Asteraceae family and artemisinin biosynthesis.</title>
        <authorList>
            <person name="Shen Q."/>
            <person name="Zhang L."/>
            <person name="Liao Z."/>
            <person name="Wang S."/>
            <person name="Yan T."/>
            <person name="Shi P."/>
            <person name="Liu M."/>
            <person name="Fu X."/>
            <person name="Pan Q."/>
            <person name="Wang Y."/>
            <person name="Lv Z."/>
            <person name="Lu X."/>
            <person name="Zhang F."/>
            <person name="Jiang W."/>
            <person name="Ma Y."/>
            <person name="Chen M."/>
            <person name="Hao X."/>
            <person name="Li L."/>
            <person name="Tang Y."/>
            <person name="Lv G."/>
            <person name="Zhou Y."/>
            <person name="Sun X."/>
            <person name="Brodelius P.E."/>
            <person name="Rose J.K.C."/>
            <person name="Tang K."/>
        </authorList>
    </citation>
    <scope>NUCLEOTIDE SEQUENCE [LARGE SCALE GENOMIC DNA]</scope>
    <source>
        <strain evidence="5">cv. Huhao1</strain>
        <tissue evidence="4">Leaf</tissue>
    </source>
</reference>
<evidence type="ECO:0000256" key="2">
    <source>
        <dbReference type="ARBA" id="ARBA00022737"/>
    </source>
</evidence>
<dbReference type="AlphaFoldDB" id="A0A2U1PGI8"/>
<name>A0A2U1PGI8_ARTAN</name>